<evidence type="ECO:0000259" key="10">
    <source>
        <dbReference type="Pfam" id="PF00155"/>
    </source>
</evidence>
<dbReference type="RefSeq" id="WP_020876497.1">
    <property type="nucleotide sequence ID" value="NZ_ATHJ01000076.1"/>
</dbReference>
<evidence type="ECO:0000256" key="2">
    <source>
        <dbReference type="ARBA" id="ARBA00004982"/>
    </source>
</evidence>
<dbReference type="InterPro" id="IPR015424">
    <property type="entry name" value="PyrdxlP-dep_Trfase"/>
</dbReference>
<dbReference type="PANTHER" id="PTHR43144">
    <property type="entry name" value="AMINOTRANSFERASE"/>
    <property type="match status" value="1"/>
</dbReference>
<dbReference type="GO" id="GO:0010285">
    <property type="term" value="F:L,L-diaminopimelate aminotransferase activity"/>
    <property type="evidence" value="ECO:0007669"/>
    <property type="project" value="UniProtKB-EC"/>
</dbReference>
<dbReference type="UniPathway" id="UPA00034">
    <property type="reaction ID" value="UER00466"/>
</dbReference>
<dbReference type="InterPro" id="IPR019942">
    <property type="entry name" value="DapL/ALD1"/>
</dbReference>
<evidence type="ECO:0000256" key="6">
    <source>
        <dbReference type="ARBA" id="ARBA00022679"/>
    </source>
</evidence>
<reference evidence="11 12" key="1">
    <citation type="journal article" date="2013" name="Genome Announc.">
        <title>Draft genome sequences for three mercury-methylating, sulfate-reducing bacteria.</title>
        <authorList>
            <person name="Brown S.D."/>
            <person name="Hurt R.A.Jr."/>
            <person name="Gilmour C.C."/>
            <person name="Elias D.A."/>
        </authorList>
    </citation>
    <scope>NUCLEOTIDE SEQUENCE [LARGE SCALE GENOMIC DNA]</scope>
    <source>
        <strain evidence="11 12">DSM 2059</strain>
    </source>
</reference>
<dbReference type="FunFam" id="3.40.640.10:FF:000099">
    <property type="entry name" value="LL-diaminopimelate aminotransferase, chloroplastic"/>
    <property type="match status" value="1"/>
</dbReference>
<comment type="caution">
    <text evidence="11">The sequence shown here is derived from an EMBL/GenBank/DDBJ whole genome shotgun (WGS) entry which is preliminary data.</text>
</comment>
<dbReference type="CDD" id="cd00609">
    <property type="entry name" value="AAT_like"/>
    <property type="match status" value="1"/>
</dbReference>
<dbReference type="Gene3D" id="3.90.1150.10">
    <property type="entry name" value="Aspartate Aminotransferase, domain 1"/>
    <property type="match status" value="1"/>
</dbReference>
<dbReference type="GO" id="GO:0030170">
    <property type="term" value="F:pyridoxal phosphate binding"/>
    <property type="evidence" value="ECO:0007669"/>
    <property type="project" value="UniProtKB-UniRule"/>
</dbReference>
<dbReference type="Proteomes" id="UP000014977">
    <property type="component" value="Unassembled WGS sequence"/>
</dbReference>
<evidence type="ECO:0000256" key="8">
    <source>
        <dbReference type="ARBA" id="ARBA00051934"/>
    </source>
</evidence>
<dbReference type="GO" id="GO:0009089">
    <property type="term" value="P:lysine biosynthetic process via diaminopimelate"/>
    <property type="evidence" value="ECO:0007669"/>
    <property type="project" value="UniProtKB-UniPathway"/>
</dbReference>
<evidence type="ECO:0000256" key="4">
    <source>
        <dbReference type="ARBA" id="ARBA00018052"/>
    </source>
</evidence>
<dbReference type="AlphaFoldDB" id="S7TX07"/>
<keyword evidence="6 11" id="KW-0808">Transferase</keyword>
<keyword evidence="12" id="KW-1185">Reference proteome</keyword>
<evidence type="ECO:0000256" key="7">
    <source>
        <dbReference type="ARBA" id="ARBA00022898"/>
    </source>
</evidence>
<protein>
    <recommendedName>
        <fullName evidence="4 9">LL-diaminopimelate aminotransferase</fullName>
        <ecNumber evidence="3 9">2.6.1.83</ecNumber>
    </recommendedName>
</protein>
<organism evidence="11 12">
    <name type="scientific">Desulfococcus multivorans DSM 2059</name>
    <dbReference type="NCBI Taxonomy" id="1121405"/>
    <lineage>
        <taxon>Bacteria</taxon>
        <taxon>Pseudomonadati</taxon>
        <taxon>Thermodesulfobacteriota</taxon>
        <taxon>Desulfobacteria</taxon>
        <taxon>Desulfobacterales</taxon>
        <taxon>Desulfococcaceae</taxon>
        <taxon>Desulfococcus</taxon>
    </lineage>
</organism>
<comment type="cofactor">
    <cofactor evidence="1">
        <name>pyridoxal 5'-phosphate</name>
        <dbReference type="ChEBI" id="CHEBI:597326"/>
    </cofactor>
</comment>
<sequence length="408" mass="45650">MIKINENYLKLQSSYLFIDIARRVQAFQTAHPDKDVIKMGIGDVTQPLPPACIQAFHEGVEEMANAETFRGYGPEQGYAFLREKIAQYDFKARGAEITADEIFVSDGAKCDNGNIQEIFAQDIRIAVPDPVYPVYVDTNVMAGRTGRAKDGRYEGLVYLESTRENRFIPELPSEPVDLIYLCYPNNPTGAVITREQLKVWVDYARENRALILYDAAYESFIRDPGLPRSIYEIEGAREVAVEFRSFSKTAGFTGTRCAYTVVPKICMAYDETGEPHAVHALWNRRHGTKFNGVSYPVQKAAAAVYSEAGRMQTRALIDGYMENATLIRREMEALGFSCAGGENSPYIWVDGRQDSWAFFDFLLNKAGVVCTPGAGFGRCGQGYIRLSAFNSRRNVEQAMTRIRTALAG</sequence>
<dbReference type="SUPFAM" id="SSF53383">
    <property type="entry name" value="PLP-dependent transferases"/>
    <property type="match status" value="1"/>
</dbReference>
<dbReference type="InterPro" id="IPR015421">
    <property type="entry name" value="PyrdxlP-dep_Trfase_major"/>
</dbReference>
<evidence type="ECO:0000256" key="3">
    <source>
        <dbReference type="ARBA" id="ARBA00013138"/>
    </source>
</evidence>
<keyword evidence="7" id="KW-0663">Pyridoxal phosphate</keyword>
<dbReference type="EC" id="2.6.1.83" evidence="3 9"/>
<accession>S7TX07</accession>
<dbReference type="eggNOG" id="COG0436">
    <property type="taxonomic scope" value="Bacteria"/>
</dbReference>
<dbReference type="HAMAP" id="MF_01642">
    <property type="entry name" value="DapL_aminotrans_1"/>
    <property type="match status" value="1"/>
</dbReference>
<keyword evidence="5 11" id="KW-0032">Aminotransferase</keyword>
<dbReference type="InterPro" id="IPR004839">
    <property type="entry name" value="Aminotransferase_I/II_large"/>
</dbReference>
<dbReference type="NCBIfam" id="TIGR03542">
    <property type="entry name" value="DAPAT_plant"/>
    <property type="match status" value="1"/>
</dbReference>
<evidence type="ECO:0000256" key="1">
    <source>
        <dbReference type="ARBA" id="ARBA00001933"/>
    </source>
</evidence>
<dbReference type="InterPro" id="IPR015422">
    <property type="entry name" value="PyrdxlP-dep_Trfase_small"/>
</dbReference>
<dbReference type="PATRIC" id="fig|1121405.3.peg.1596"/>
<gene>
    <name evidence="11" type="ORF">dsmv_2066</name>
</gene>
<comment type="catalytic activity">
    <reaction evidence="8">
        <text>(2S,6S)-2,6-diaminopimelate + 2-oxoglutarate = (S)-2,3,4,5-tetrahydrodipicolinate + L-glutamate + H2O + H(+)</text>
        <dbReference type="Rhea" id="RHEA:23988"/>
        <dbReference type="ChEBI" id="CHEBI:15377"/>
        <dbReference type="ChEBI" id="CHEBI:15378"/>
        <dbReference type="ChEBI" id="CHEBI:16810"/>
        <dbReference type="ChEBI" id="CHEBI:16845"/>
        <dbReference type="ChEBI" id="CHEBI:29985"/>
        <dbReference type="ChEBI" id="CHEBI:57609"/>
        <dbReference type="EC" id="2.6.1.83"/>
    </reaction>
</comment>
<name>S7TX07_DESML</name>
<feature type="domain" description="Aminotransferase class I/classII large" evidence="10">
    <location>
        <begin position="34"/>
        <end position="402"/>
    </location>
</feature>
<dbReference type="OrthoDB" id="9804474at2"/>
<dbReference type="Gene3D" id="3.40.640.10">
    <property type="entry name" value="Type I PLP-dependent aspartate aminotransferase-like (Major domain)"/>
    <property type="match status" value="1"/>
</dbReference>
<dbReference type="Pfam" id="PF00155">
    <property type="entry name" value="Aminotran_1_2"/>
    <property type="match status" value="1"/>
</dbReference>
<evidence type="ECO:0000256" key="9">
    <source>
        <dbReference type="NCBIfam" id="TIGR03542"/>
    </source>
</evidence>
<evidence type="ECO:0000313" key="11">
    <source>
        <dbReference type="EMBL" id="EPR41285.1"/>
    </source>
</evidence>
<comment type="pathway">
    <text evidence="2">Amino-acid biosynthesis; L-lysine biosynthesis via DAP pathway; LL-2,6-diaminopimelate from (S)-tetrahydrodipicolinate (aminotransferase route): step 1/1.</text>
</comment>
<evidence type="ECO:0000256" key="5">
    <source>
        <dbReference type="ARBA" id="ARBA00022576"/>
    </source>
</evidence>
<evidence type="ECO:0000313" key="12">
    <source>
        <dbReference type="Proteomes" id="UP000014977"/>
    </source>
</evidence>
<dbReference type="EMBL" id="ATHJ01000076">
    <property type="protein sequence ID" value="EPR41285.1"/>
    <property type="molecule type" value="Genomic_DNA"/>
</dbReference>
<proteinExistence type="inferred from homology"/>
<dbReference type="STRING" id="897.B2D07_06765"/>